<dbReference type="Proteomes" id="UP001189915">
    <property type="component" value="Unassembled WGS sequence"/>
</dbReference>
<evidence type="ECO:0000313" key="2">
    <source>
        <dbReference type="Proteomes" id="UP001189915"/>
    </source>
</evidence>
<proteinExistence type="predicted"/>
<evidence type="ECO:0000313" key="1">
    <source>
        <dbReference type="EMBL" id="CAJ0686062.1"/>
    </source>
</evidence>
<protein>
    <submittedName>
        <fullName evidence="1">Uncharacterized protein</fullName>
    </submittedName>
</protein>
<name>A0AAD2AR16_9RALS</name>
<keyword evidence="2" id="KW-1185">Reference proteome</keyword>
<comment type="caution">
    <text evidence="1">The sequence shown here is derived from an EMBL/GenBank/DDBJ whole genome shotgun (WGS) entry which is preliminary data.</text>
</comment>
<organism evidence="1 2">
    <name type="scientific">Ralstonia wenshanensis</name>
    <dbReference type="NCBI Taxonomy" id="2842456"/>
    <lineage>
        <taxon>Bacteria</taxon>
        <taxon>Pseudomonadati</taxon>
        <taxon>Pseudomonadota</taxon>
        <taxon>Betaproteobacteria</taxon>
        <taxon>Burkholderiales</taxon>
        <taxon>Burkholderiaceae</taxon>
        <taxon>Ralstonia</taxon>
    </lineage>
</organism>
<reference evidence="1 2" key="1">
    <citation type="submission" date="2023-07" db="EMBL/GenBank/DDBJ databases">
        <authorList>
            <person name="Peeters C."/>
        </authorList>
    </citation>
    <scope>NUCLEOTIDE SEQUENCE [LARGE SCALE GENOMIC DNA]</scope>
    <source>
        <strain evidence="1 2">LMG 18091</strain>
    </source>
</reference>
<dbReference type="RefSeq" id="WP_173940811.1">
    <property type="nucleotide sequence ID" value="NZ_CATWAF010000001.1"/>
</dbReference>
<gene>
    <name evidence="1" type="ORF">LMG18091_00509</name>
</gene>
<dbReference type="EMBL" id="CATWAF010000001">
    <property type="protein sequence ID" value="CAJ0686062.1"/>
    <property type="molecule type" value="Genomic_DNA"/>
</dbReference>
<sequence length="79" mass="8804">MSWEHNHYKAICRACGHEGECIRSSDDWNRCETTYPGFITAAPSATEAGRKRAAPNDQRPRCPQCDSADIEVGAYIKTT</sequence>
<dbReference type="AlphaFoldDB" id="A0AAD2AR16"/>
<accession>A0AAD2AR16</accession>